<feature type="transmembrane region" description="Helical" evidence="1">
    <location>
        <begin position="12"/>
        <end position="30"/>
    </location>
</feature>
<feature type="transmembrane region" description="Helical" evidence="1">
    <location>
        <begin position="190"/>
        <end position="211"/>
    </location>
</feature>
<accession>A0A8S1EX21</accession>
<feature type="transmembrane region" description="Helical" evidence="1">
    <location>
        <begin position="99"/>
        <end position="118"/>
    </location>
</feature>
<keyword evidence="3" id="KW-1185">Reference proteome</keyword>
<feature type="transmembrane region" description="Helical" evidence="1">
    <location>
        <begin position="42"/>
        <end position="64"/>
    </location>
</feature>
<feature type="transmembrane region" description="Helical" evidence="1">
    <location>
        <begin position="76"/>
        <end position="93"/>
    </location>
</feature>
<evidence type="ECO:0000313" key="3">
    <source>
        <dbReference type="Proteomes" id="UP000494206"/>
    </source>
</evidence>
<evidence type="ECO:0000313" key="2">
    <source>
        <dbReference type="EMBL" id="CAB3405271.1"/>
    </source>
</evidence>
<dbReference type="EMBL" id="CADEPM010000004">
    <property type="protein sequence ID" value="CAB3405271.1"/>
    <property type="molecule type" value="Genomic_DNA"/>
</dbReference>
<dbReference type="AlphaFoldDB" id="A0A8S1EX21"/>
<proteinExistence type="predicted"/>
<organism evidence="2 3">
    <name type="scientific">Caenorhabditis bovis</name>
    <dbReference type="NCBI Taxonomy" id="2654633"/>
    <lineage>
        <taxon>Eukaryota</taxon>
        <taxon>Metazoa</taxon>
        <taxon>Ecdysozoa</taxon>
        <taxon>Nematoda</taxon>
        <taxon>Chromadorea</taxon>
        <taxon>Rhabditida</taxon>
        <taxon>Rhabditina</taxon>
        <taxon>Rhabditomorpha</taxon>
        <taxon>Rhabditoidea</taxon>
        <taxon>Rhabditidae</taxon>
        <taxon>Peloderinae</taxon>
        <taxon>Caenorhabditis</taxon>
    </lineage>
</organism>
<feature type="transmembrane region" description="Helical" evidence="1">
    <location>
        <begin position="130"/>
        <end position="151"/>
    </location>
</feature>
<sequence length="326" mass="37112">MDTPLYEIILKLIWYEAAFVVYVILFASRIKEEKAMLTYPLTVTFVVVLFAHNFLVILRVLTVLGAAVNDDDDVKFAFLYATVLATVIGEAYNRFLDAPLIPVCLLLTSVQRLIIILAPIEYHKLVSGNLLKLYILMFTCLGVSFVLQTFLNCPNAFLMILHTCSTKMTLTNSRQCSNQDRISELLMIQIRIYMLSHYALPFLAIILYVHLALKIGKLDLRADNKLRVSINIILQTTPVILVAMIRAVLAVFMLVTYAGDVDDFEASLAGGELCRYDTYLVFIPLGYIFGNVERWKRIQTIIRHRVSRVSNSETNLDNNVYTRHAE</sequence>
<reference evidence="2 3" key="1">
    <citation type="submission" date="2020-04" db="EMBL/GenBank/DDBJ databases">
        <authorList>
            <person name="Laetsch R D."/>
            <person name="Stevens L."/>
            <person name="Kumar S."/>
            <person name="Blaxter L. M."/>
        </authorList>
    </citation>
    <scope>NUCLEOTIDE SEQUENCE [LARGE SCALE GENOMIC DNA]</scope>
</reference>
<evidence type="ECO:0000256" key="1">
    <source>
        <dbReference type="SAM" id="Phobius"/>
    </source>
</evidence>
<gene>
    <name evidence="2" type="ORF">CBOVIS_LOCUS7487</name>
</gene>
<name>A0A8S1EX21_9PELO</name>
<keyword evidence="1" id="KW-0472">Membrane</keyword>
<comment type="caution">
    <text evidence="2">The sequence shown here is derived from an EMBL/GenBank/DDBJ whole genome shotgun (WGS) entry which is preliminary data.</text>
</comment>
<dbReference type="Proteomes" id="UP000494206">
    <property type="component" value="Unassembled WGS sequence"/>
</dbReference>
<keyword evidence="1" id="KW-1133">Transmembrane helix</keyword>
<protein>
    <submittedName>
        <fullName evidence="2">Uncharacterized protein</fullName>
    </submittedName>
</protein>
<feature type="transmembrane region" description="Helical" evidence="1">
    <location>
        <begin position="232"/>
        <end position="258"/>
    </location>
</feature>
<keyword evidence="1" id="KW-0812">Transmembrane</keyword>